<keyword evidence="4" id="KW-0408">Iron</keyword>
<accession>A0ABS7NEN8</accession>
<dbReference type="PANTHER" id="PTHR43498:SF1">
    <property type="entry name" value="COB--COM HETERODISULFIDE REDUCTASE IRON-SULFUR SUBUNIT A"/>
    <property type="match status" value="1"/>
</dbReference>
<dbReference type="Proteomes" id="UP000766629">
    <property type="component" value="Unassembled WGS sequence"/>
</dbReference>
<evidence type="ECO:0000256" key="2">
    <source>
        <dbReference type="ARBA" id="ARBA00022723"/>
    </source>
</evidence>
<dbReference type="EMBL" id="JAHVJA010000002">
    <property type="protein sequence ID" value="MBY6139312.1"/>
    <property type="molecule type" value="Genomic_DNA"/>
</dbReference>
<keyword evidence="1" id="KW-0004">4Fe-4S</keyword>
<evidence type="ECO:0000313" key="6">
    <source>
        <dbReference type="EMBL" id="MBY6139312.1"/>
    </source>
</evidence>
<keyword evidence="3" id="KW-0560">Oxidoreductase</keyword>
<gene>
    <name evidence="6" type="ORF">KUV26_07660</name>
</gene>
<dbReference type="InterPro" id="IPR039650">
    <property type="entry name" value="HdrA-like"/>
</dbReference>
<dbReference type="RefSeq" id="WP_222507909.1">
    <property type="nucleotide sequence ID" value="NZ_JAHVJA010000002.1"/>
</dbReference>
<proteinExistence type="predicted"/>
<keyword evidence="2" id="KW-0479">Metal-binding</keyword>
<evidence type="ECO:0000313" key="7">
    <source>
        <dbReference type="Proteomes" id="UP000766629"/>
    </source>
</evidence>
<dbReference type="PANTHER" id="PTHR43498">
    <property type="entry name" value="FERREDOXIN:COB-COM HETERODISULFIDE REDUCTASE SUBUNIT A"/>
    <property type="match status" value="1"/>
</dbReference>
<comment type="caution">
    <text evidence="6">The sequence shown here is derived from an EMBL/GenBank/DDBJ whole genome shotgun (WGS) entry which is preliminary data.</text>
</comment>
<evidence type="ECO:0000256" key="5">
    <source>
        <dbReference type="ARBA" id="ARBA00023014"/>
    </source>
</evidence>
<keyword evidence="5" id="KW-0411">Iron-sulfur</keyword>
<name>A0ABS7NEN8_9RHOB</name>
<protein>
    <submittedName>
        <fullName evidence="6">FAD-dependent oxidoreductase</fullName>
    </submittedName>
</protein>
<dbReference type="InterPro" id="IPR036188">
    <property type="entry name" value="FAD/NAD-bd_sf"/>
</dbReference>
<keyword evidence="7" id="KW-1185">Reference proteome</keyword>
<evidence type="ECO:0000256" key="1">
    <source>
        <dbReference type="ARBA" id="ARBA00022485"/>
    </source>
</evidence>
<dbReference type="SUPFAM" id="SSF51905">
    <property type="entry name" value="FAD/NAD(P)-binding domain"/>
    <property type="match status" value="1"/>
</dbReference>
<organism evidence="6 7">
    <name type="scientific">Leisingera daeponensis</name>
    <dbReference type="NCBI Taxonomy" id="405746"/>
    <lineage>
        <taxon>Bacteria</taxon>
        <taxon>Pseudomonadati</taxon>
        <taxon>Pseudomonadota</taxon>
        <taxon>Alphaproteobacteria</taxon>
        <taxon>Rhodobacterales</taxon>
        <taxon>Roseobacteraceae</taxon>
        <taxon>Leisingera</taxon>
    </lineage>
</organism>
<sequence>MSKIHIDEIVLPAREVPVWREVDIVVVGGGLAGVGAAIAAGRAGARVLLVEAQGFLGGTMTAVTVGSICGEYVLENGTPRRIVGGLIEELVNRLMARGEARGPECWLQTATTIYDPFAMRCVLDEMIHEAGVETLMHTRCIDLDQKENRITGLVLGFRSQLFAVRCRQIIDCTGDGEVAALAGVPWECDLEHLQMPSAMFRFGGVAPGTLDTLDRAALRARLELAVAEGMDLPRTAGGLFSLRDGMVHANVTRLEHGARSPDPLSAEEMTATEIEGRRQVKLYESAFRRFVPGFEKAFVADAGSLAGIRESRRICGRHVLTADEVLRGAKSDTAIACSAWPVEDHGADRKTRWVWLEPGSYYQVPFGCLVPERGPGNLLIAGRCVSAEHDAHASLRVGATCMAMGQAAGLAAAIAIDDGIAAVGAIAIDKLQARLTADQAFLG</sequence>
<dbReference type="Gene3D" id="3.50.50.60">
    <property type="entry name" value="FAD/NAD(P)-binding domain"/>
    <property type="match status" value="1"/>
</dbReference>
<dbReference type="Pfam" id="PF12831">
    <property type="entry name" value="FAD_oxidored"/>
    <property type="match status" value="1"/>
</dbReference>
<evidence type="ECO:0000256" key="4">
    <source>
        <dbReference type="ARBA" id="ARBA00023004"/>
    </source>
</evidence>
<reference evidence="6 7" key="1">
    <citation type="submission" date="2021-06" db="EMBL/GenBank/DDBJ databases">
        <title>50 bacteria genomes isolated from Dapeng, Shenzhen, China.</title>
        <authorList>
            <person name="Zheng W."/>
            <person name="Yu S."/>
            <person name="Huang Y."/>
        </authorList>
    </citation>
    <scope>NUCLEOTIDE SEQUENCE [LARGE SCALE GENOMIC DNA]</scope>
    <source>
        <strain evidence="6 7">DP1N14-2</strain>
    </source>
</reference>
<evidence type="ECO:0000256" key="3">
    <source>
        <dbReference type="ARBA" id="ARBA00023002"/>
    </source>
</evidence>